<reference evidence="3" key="2">
    <citation type="journal article" date="2021" name="Microbiol. Resour. Announc.">
        <title>Complete Genome Sequences of Three Human Oral Treponema parvum Isolates.</title>
        <authorList>
            <person name="Zeng H."/>
            <person name="Watt R.M."/>
        </authorList>
    </citation>
    <scope>NUCLEOTIDE SEQUENCE</scope>
    <source>
        <strain evidence="3">ATCC 700773</strain>
    </source>
</reference>
<dbReference type="SUPFAM" id="SSF51556">
    <property type="entry name" value="Metallo-dependent hydrolases"/>
    <property type="match status" value="1"/>
</dbReference>
<dbReference type="GO" id="GO:0019748">
    <property type="term" value="P:secondary metabolic process"/>
    <property type="evidence" value="ECO:0007669"/>
    <property type="project" value="TreeGrafter"/>
</dbReference>
<dbReference type="EMBL" id="CP054257">
    <property type="protein sequence ID" value="QTQ12557.1"/>
    <property type="molecule type" value="Genomic_DNA"/>
</dbReference>
<evidence type="ECO:0000259" key="2">
    <source>
        <dbReference type="Pfam" id="PF04909"/>
    </source>
</evidence>
<dbReference type="InterPro" id="IPR032465">
    <property type="entry name" value="ACMSD"/>
</dbReference>
<evidence type="ECO:0000313" key="3">
    <source>
        <dbReference type="EMBL" id="QTQ12557.1"/>
    </source>
</evidence>
<dbReference type="Pfam" id="PF04909">
    <property type="entry name" value="Amidohydro_2"/>
    <property type="match status" value="1"/>
</dbReference>
<reference evidence="3" key="1">
    <citation type="submission" date="2020-05" db="EMBL/GenBank/DDBJ databases">
        <authorList>
            <person name="Zeng H."/>
            <person name="Chan Y.K."/>
            <person name="Watt R.M."/>
        </authorList>
    </citation>
    <scope>NUCLEOTIDE SEQUENCE</scope>
    <source>
        <strain evidence="3">ATCC 700773</strain>
    </source>
</reference>
<name>A0A975F165_9SPIR</name>
<gene>
    <name evidence="3" type="ORF">HRI96_10315</name>
</gene>
<dbReference type="GO" id="GO:0016831">
    <property type="term" value="F:carboxy-lyase activity"/>
    <property type="evidence" value="ECO:0007669"/>
    <property type="project" value="InterPro"/>
</dbReference>
<evidence type="ECO:0000256" key="1">
    <source>
        <dbReference type="ARBA" id="ARBA00023239"/>
    </source>
</evidence>
<feature type="domain" description="Amidohydrolase-related" evidence="2">
    <location>
        <begin position="38"/>
        <end position="307"/>
    </location>
</feature>
<proteinExistence type="predicted"/>
<accession>A0A975F165</accession>
<dbReference type="Gene3D" id="3.20.20.140">
    <property type="entry name" value="Metal-dependent hydrolases"/>
    <property type="match status" value="1"/>
</dbReference>
<dbReference type="RefSeq" id="WP_210117269.1">
    <property type="nucleotide sequence ID" value="NZ_CP054257.1"/>
</dbReference>
<dbReference type="PANTHER" id="PTHR21240:SF28">
    <property type="entry name" value="ISO-OROTATE DECARBOXYLASE (EUROFUNG)"/>
    <property type="match status" value="1"/>
</dbReference>
<dbReference type="InterPro" id="IPR032466">
    <property type="entry name" value="Metal_Hydrolase"/>
</dbReference>
<dbReference type="AlphaFoldDB" id="A0A975F165"/>
<protein>
    <submittedName>
        <fullName evidence="3">Amidohydrolase</fullName>
    </submittedName>
</protein>
<evidence type="ECO:0000313" key="4">
    <source>
        <dbReference type="Proteomes" id="UP000671995"/>
    </source>
</evidence>
<sequence>MMTRASRMPAMSDLSYRLRLMDTFEGYQQIPCIVSPSVEQLVPEDKTAELARSANESFYALCQKYPDKFPSFVAVLPLDNMDKAAKEAEFAVTQLGAAGAQIFTNQGGAAIDSDEFYKLYHVLDDLEAALWVHPARTQNQPYYKNETEERYELWWTMMWPIETTMAASRLVYSGINQRCPRLKVILHHAGGMLPMMEGRLENGLKLYGTRTAQDKKDLTESPIKEKCQIDEFRRLYADCATFGSKAAIQCGINFFGAGHMVFASDMPFDPEDGFGYVRRTLNDIANLPITEKEKDALRYTNALKILKRIF</sequence>
<dbReference type="PANTHER" id="PTHR21240">
    <property type="entry name" value="2-AMINO-3-CARBOXYLMUCONATE-6-SEMIALDEHYDE DECARBOXYLASE"/>
    <property type="match status" value="1"/>
</dbReference>
<dbReference type="Proteomes" id="UP000671995">
    <property type="component" value="Chromosome"/>
</dbReference>
<dbReference type="GO" id="GO:0005737">
    <property type="term" value="C:cytoplasm"/>
    <property type="evidence" value="ECO:0007669"/>
    <property type="project" value="TreeGrafter"/>
</dbReference>
<organism evidence="3 4">
    <name type="scientific">Treponema parvum</name>
    <dbReference type="NCBI Taxonomy" id="138851"/>
    <lineage>
        <taxon>Bacteria</taxon>
        <taxon>Pseudomonadati</taxon>
        <taxon>Spirochaetota</taxon>
        <taxon>Spirochaetia</taxon>
        <taxon>Spirochaetales</taxon>
        <taxon>Treponemataceae</taxon>
        <taxon>Treponema</taxon>
    </lineage>
</organism>
<keyword evidence="1" id="KW-0456">Lyase</keyword>
<dbReference type="GO" id="GO:0016787">
    <property type="term" value="F:hydrolase activity"/>
    <property type="evidence" value="ECO:0007669"/>
    <property type="project" value="InterPro"/>
</dbReference>
<dbReference type="InterPro" id="IPR006680">
    <property type="entry name" value="Amidohydro-rel"/>
</dbReference>